<comment type="caution">
    <text evidence="1">The sequence shown here is derived from an EMBL/GenBank/DDBJ whole genome shotgun (WGS) entry which is preliminary data.</text>
</comment>
<accession>A0A1Y1S2S8</accession>
<evidence type="ECO:0000313" key="2">
    <source>
        <dbReference type="Proteomes" id="UP000192343"/>
    </source>
</evidence>
<evidence type="ECO:0008006" key="3">
    <source>
        <dbReference type="Google" id="ProtNLM"/>
    </source>
</evidence>
<proteinExistence type="predicted"/>
<dbReference type="EMBL" id="MWQY01000003">
    <property type="protein sequence ID" value="ORC37376.1"/>
    <property type="molecule type" value="Genomic_DNA"/>
</dbReference>
<dbReference type="STRING" id="1963862.B4O97_04075"/>
<dbReference type="AlphaFoldDB" id="A0A1Y1S2S8"/>
<gene>
    <name evidence="1" type="ORF">B4O97_04075</name>
</gene>
<reference evidence="1 2" key="1">
    <citation type="submission" date="2017-03" db="EMBL/GenBank/DDBJ databases">
        <title>Draft Genome sequence of Marispirochaeta sp. strain JC444.</title>
        <authorList>
            <person name="Shivani Y."/>
            <person name="Subhash Y."/>
            <person name="Sasikala C."/>
            <person name="Ramana C."/>
        </authorList>
    </citation>
    <scope>NUCLEOTIDE SEQUENCE [LARGE SCALE GENOMIC DNA]</scope>
    <source>
        <strain evidence="1 2">JC444</strain>
    </source>
</reference>
<sequence length="120" mass="13413">MLYPELSKLILDSAFAVHRSLGPGLLELPYHNALYYELAGNNLQVGYNAPFNVYYRGYTVGEYFADLLVNGTVILEVKAVSALGTEPSAQLLNYLHISGCRLGFLLNFAPQRLEFKRLVL</sequence>
<dbReference type="NCBIfam" id="TIGR04256">
    <property type="entry name" value="GxxExxY"/>
    <property type="match status" value="1"/>
</dbReference>
<dbReference type="Proteomes" id="UP000192343">
    <property type="component" value="Unassembled WGS sequence"/>
</dbReference>
<organism evidence="1 2">
    <name type="scientific">Marispirochaeta aestuarii</name>
    <dbReference type="NCBI Taxonomy" id="1963862"/>
    <lineage>
        <taxon>Bacteria</taxon>
        <taxon>Pseudomonadati</taxon>
        <taxon>Spirochaetota</taxon>
        <taxon>Spirochaetia</taxon>
        <taxon>Spirochaetales</taxon>
        <taxon>Spirochaetaceae</taxon>
        <taxon>Marispirochaeta</taxon>
    </lineage>
</organism>
<dbReference type="OrthoDB" id="370391at2"/>
<keyword evidence="2" id="KW-1185">Reference proteome</keyword>
<dbReference type="Pfam" id="PF13366">
    <property type="entry name" value="PDDEXK_3"/>
    <property type="match status" value="1"/>
</dbReference>
<name>A0A1Y1S2S8_9SPIO</name>
<evidence type="ECO:0000313" key="1">
    <source>
        <dbReference type="EMBL" id="ORC37376.1"/>
    </source>
</evidence>
<dbReference type="InterPro" id="IPR026350">
    <property type="entry name" value="GxxExxY"/>
</dbReference>
<protein>
    <recommendedName>
        <fullName evidence="3">GxxExxY protein</fullName>
    </recommendedName>
</protein>
<dbReference type="RefSeq" id="WP_083048587.1">
    <property type="nucleotide sequence ID" value="NZ_MWQY01000003.1"/>
</dbReference>